<keyword evidence="4" id="KW-1185">Reference proteome</keyword>
<evidence type="ECO:0000256" key="2">
    <source>
        <dbReference type="SAM" id="Phobius"/>
    </source>
</evidence>
<name>A0A1E1EYM3_9SPHN</name>
<proteinExistence type="predicted"/>
<feature type="transmembrane region" description="Helical" evidence="2">
    <location>
        <begin position="155"/>
        <end position="176"/>
    </location>
</feature>
<evidence type="ECO:0008006" key="5">
    <source>
        <dbReference type="Google" id="ProtNLM"/>
    </source>
</evidence>
<dbReference type="AlphaFoldDB" id="A0A1E1EYM3"/>
<sequence length="454" mass="49332">MTVASHSASPPNGRAGDPTAGEDSLPPHHQALLAAAEPLRAELRAKRTGTLARLFELLLARTIEGRPPTELEIANEVFSDGRVIDSTQDSTVRVYVHRLRKLTESVYADREGPALEIRKGEYRIELKEPASAEQSGPSPPQDKGMASNGTRRKPGWLLVALGVALLLMLAFLFFLVQRPDGDRLAATAFWRPLATNVRPTTIVLGDKYLFGQAPPQGANASAPPRLVWDRSIAASEDLYVHLMRRPDEAKSTTVLNQHYVPSSSVTALRDIRAALVGVKGRGRARIRVISASQLTPDILKSSDIVYVGQLGDLGPLLRDPLFLASGLKVGPTENEMIDRVSGRTYRSDGLVLTEERIPRRDYGYIARLPGPSGNNIFVIAGTRDAGLLEMAELARSPEKLNAARLSGTGAPQGMVALYQVRTMGSLNLGSALVLKRKLRSQGIWDKPRSTPARS</sequence>
<gene>
    <name evidence="3" type="ORF">SCLO_1003190</name>
</gene>
<keyword evidence="2" id="KW-0812">Transmembrane</keyword>
<keyword evidence="2" id="KW-0472">Membrane</keyword>
<dbReference type="OrthoDB" id="7209629at2"/>
<organism evidence="3 4">
    <name type="scientific">Sphingobium cloacae</name>
    <dbReference type="NCBI Taxonomy" id="120107"/>
    <lineage>
        <taxon>Bacteria</taxon>
        <taxon>Pseudomonadati</taxon>
        <taxon>Pseudomonadota</taxon>
        <taxon>Alphaproteobacteria</taxon>
        <taxon>Sphingomonadales</taxon>
        <taxon>Sphingomonadaceae</taxon>
        <taxon>Sphingobium</taxon>
    </lineage>
</organism>
<accession>A0A1E1EYM3</accession>
<protein>
    <recommendedName>
        <fullName evidence="5">OmpR/PhoB-type domain-containing protein</fullName>
    </recommendedName>
</protein>
<feature type="region of interest" description="Disordered" evidence="1">
    <location>
        <begin position="1"/>
        <end position="26"/>
    </location>
</feature>
<dbReference type="KEGG" id="sclo:SCLO_1003190"/>
<evidence type="ECO:0000313" key="3">
    <source>
        <dbReference type="EMBL" id="BAV63359.1"/>
    </source>
</evidence>
<evidence type="ECO:0000313" key="4">
    <source>
        <dbReference type="Proteomes" id="UP000218272"/>
    </source>
</evidence>
<dbReference type="RefSeq" id="WP_123905430.1">
    <property type="nucleotide sequence ID" value="NZ_AP017655.1"/>
</dbReference>
<feature type="region of interest" description="Disordered" evidence="1">
    <location>
        <begin position="128"/>
        <end position="149"/>
    </location>
</feature>
<evidence type="ECO:0000256" key="1">
    <source>
        <dbReference type="SAM" id="MobiDB-lite"/>
    </source>
</evidence>
<reference evidence="3 4" key="1">
    <citation type="submission" date="2016-10" db="EMBL/GenBank/DDBJ databases">
        <title>Complete Genome Sequence of the Nonylphenol-Degrading Bacterium Sphingobium cloacae JCM 10874T.</title>
        <authorList>
            <person name="Ootsuka M."/>
            <person name="Nishizawa T."/>
            <person name="Ohta H."/>
        </authorList>
    </citation>
    <scope>NUCLEOTIDE SEQUENCE [LARGE SCALE GENOMIC DNA]</scope>
    <source>
        <strain evidence="3 4">JCM 10874</strain>
    </source>
</reference>
<dbReference type="EMBL" id="AP017655">
    <property type="protein sequence ID" value="BAV63359.1"/>
    <property type="molecule type" value="Genomic_DNA"/>
</dbReference>
<keyword evidence="2" id="KW-1133">Transmembrane helix</keyword>
<dbReference type="Proteomes" id="UP000218272">
    <property type="component" value="Chromosome SCLO_1"/>
</dbReference>
<feature type="compositionally biased region" description="Polar residues" evidence="1">
    <location>
        <begin position="1"/>
        <end position="10"/>
    </location>
</feature>